<evidence type="ECO:0000256" key="2">
    <source>
        <dbReference type="ARBA" id="ARBA00005318"/>
    </source>
</evidence>
<keyword evidence="6 10" id="KW-0812">Transmembrane</keyword>
<keyword evidence="8 10" id="KW-1133">Transmembrane helix</keyword>
<gene>
    <name evidence="13" type="primary">gspL</name>
    <name evidence="13" type="ORF">ACFONA_12640</name>
</gene>
<dbReference type="Pfam" id="PF12693">
    <property type="entry name" value="GspL_C"/>
    <property type="match status" value="1"/>
</dbReference>
<dbReference type="InterPro" id="IPR043129">
    <property type="entry name" value="ATPase_NBD"/>
</dbReference>
<evidence type="ECO:0000259" key="11">
    <source>
        <dbReference type="Pfam" id="PF05134"/>
    </source>
</evidence>
<evidence type="ECO:0000256" key="4">
    <source>
        <dbReference type="ARBA" id="ARBA00022475"/>
    </source>
</evidence>
<dbReference type="InterPro" id="IPR024230">
    <property type="entry name" value="GspL_cyto_dom"/>
</dbReference>
<reference evidence="14" key="1">
    <citation type="journal article" date="2019" name="Int. J. Syst. Evol. Microbiol.">
        <title>The Global Catalogue of Microorganisms (GCM) 10K type strain sequencing project: providing services to taxonomists for standard genome sequencing and annotation.</title>
        <authorList>
            <consortium name="The Broad Institute Genomics Platform"/>
            <consortium name="The Broad Institute Genome Sequencing Center for Infectious Disease"/>
            <person name="Wu L."/>
            <person name="Ma J."/>
        </authorList>
    </citation>
    <scope>NUCLEOTIDE SEQUENCE [LARGE SCALE GENOMIC DNA]</scope>
    <source>
        <strain evidence="14">KCTC 42739</strain>
    </source>
</reference>
<keyword evidence="3" id="KW-0813">Transport</keyword>
<evidence type="ECO:0000256" key="1">
    <source>
        <dbReference type="ARBA" id="ARBA00004377"/>
    </source>
</evidence>
<evidence type="ECO:0000256" key="7">
    <source>
        <dbReference type="ARBA" id="ARBA00022927"/>
    </source>
</evidence>
<dbReference type="InterPro" id="IPR007812">
    <property type="entry name" value="T2SS_protein-GspL"/>
</dbReference>
<accession>A0ABV7SVK1</accession>
<dbReference type="NCBIfam" id="TIGR01709">
    <property type="entry name" value="typeII_sec_gspL"/>
    <property type="match status" value="1"/>
</dbReference>
<evidence type="ECO:0000256" key="9">
    <source>
        <dbReference type="ARBA" id="ARBA00023136"/>
    </source>
</evidence>
<dbReference type="RefSeq" id="WP_261294385.1">
    <property type="nucleotide sequence ID" value="NZ_JANQBK010000006.1"/>
</dbReference>
<proteinExistence type="inferred from homology"/>
<evidence type="ECO:0000259" key="12">
    <source>
        <dbReference type="Pfam" id="PF12693"/>
    </source>
</evidence>
<evidence type="ECO:0000256" key="3">
    <source>
        <dbReference type="ARBA" id="ARBA00022448"/>
    </source>
</evidence>
<dbReference type="EMBL" id="JBHRXP010000007">
    <property type="protein sequence ID" value="MFC3581013.1"/>
    <property type="molecule type" value="Genomic_DNA"/>
</dbReference>
<dbReference type="Proteomes" id="UP001595713">
    <property type="component" value="Unassembled WGS sequence"/>
</dbReference>
<dbReference type="Gene3D" id="3.30.420.380">
    <property type="match status" value="1"/>
</dbReference>
<evidence type="ECO:0000313" key="14">
    <source>
        <dbReference type="Proteomes" id="UP001595713"/>
    </source>
</evidence>
<feature type="transmembrane region" description="Helical" evidence="10">
    <location>
        <begin position="215"/>
        <end position="239"/>
    </location>
</feature>
<evidence type="ECO:0000256" key="10">
    <source>
        <dbReference type="SAM" id="Phobius"/>
    </source>
</evidence>
<name>A0ABV7SVK1_9SPHN</name>
<feature type="domain" description="GspL cytoplasmic actin-ATPase-like" evidence="11">
    <location>
        <begin position="46"/>
        <end position="155"/>
    </location>
</feature>
<dbReference type="PIRSF" id="PIRSF015761">
    <property type="entry name" value="Protein_L"/>
    <property type="match status" value="1"/>
</dbReference>
<dbReference type="SUPFAM" id="SSF53067">
    <property type="entry name" value="Actin-like ATPase domain"/>
    <property type="match status" value="1"/>
</dbReference>
<keyword evidence="4" id="KW-1003">Cell membrane</keyword>
<comment type="subcellular location">
    <subcellularLocation>
        <location evidence="1">Cell inner membrane</location>
        <topology evidence="1">Single-pass membrane protein</topology>
    </subcellularLocation>
</comment>
<dbReference type="InterPro" id="IPR025691">
    <property type="entry name" value="GspL_pp_dom"/>
</dbReference>
<comment type="caution">
    <text evidence="13">The sequence shown here is derived from an EMBL/GenBank/DDBJ whole genome shotgun (WGS) entry which is preliminary data.</text>
</comment>
<organism evidence="13 14">
    <name type="scientific">Sphingomonas hylomeconis</name>
    <dbReference type="NCBI Taxonomy" id="1395958"/>
    <lineage>
        <taxon>Bacteria</taxon>
        <taxon>Pseudomonadati</taxon>
        <taxon>Pseudomonadota</taxon>
        <taxon>Alphaproteobacteria</taxon>
        <taxon>Sphingomonadales</taxon>
        <taxon>Sphingomonadaceae</taxon>
        <taxon>Sphingomonas</taxon>
    </lineage>
</organism>
<keyword evidence="9 10" id="KW-0472">Membrane</keyword>
<evidence type="ECO:0000313" key="13">
    <source>
        <dbReference type="EMBL" id="MFC3581013.1"/>
    </source>
</evidence>
<dbReference type="Pfam" id="PF05134">
    <property type="entry name" value="T2SSL"/>
    <property type="match status" value="1"/>
</dbReference>
<keyword evidence="5" id="KW-0997">Cell inner membrane</keyword>
<feature type="domain" description="GspL periplasmic" evidence="12">
    <location>
        <begin position="217"/>
        <end position="361"/>
    </location>
</feature>
<evidence type="ECO:0000256" key="6">
    <source>
        <dbReference type="ARBA" id="ARBA00022692"/>
    </source>
</evidence>
<sequence>MSDTLVLFLPVADVPWRWLRIADNGVRARGEGFPADLDPDAPPPVAVVPADAVTLHWAELPDRSVAQSVTAARLLAADASASPIGELHVAVGREGDNAERPIGVVSTLQMHHWLAALAAQGVDPLSMLPAPMLLPRPDEGYLRADLGGEGVVRGPTSGFADEARLTELVTGGVAPAVLERDALDAAIVAAIGNPALDLRQGAFARRRRFAIDWPLVRRLGWLSLAILTVTLIISLVSILKYNVAADLLEQRAEQLARQGLPRGETVNDADRQLTERLARLRGGGLGFSRTAAALLSAIRAVPGSEVTALAFDPNGDVRATISAPGEGQATDLRTRIEAQGFVARLSTLESANGRVSGTLTVSMP</sequence>
<dbReference type="Gene3D" id="3.30.1360.100">
    <property type="entry name" value="General secretion pathway protein M, EpsM"/>
    <property type="match status" value="1"/>
</dbReference>
<evidence type="ECO:0000256" key="8">
    <source>
        <dbReference type="ARBA" id="ARBA00022989"/>
    </source>
</evidence>
<evidence type="ECO:0000256" key="5">
    <source>
        <dbReference type="ARBA" id="ARBA00022519"/>
    </source>
</evidence>
<keyword evidence="7" id="KW-0653">Protein transport</keyword>
<comment type="similarity">
    <text evidence="2">Belongs to the GSP L family.</text>
</comment>
<keyword evidence="14" id="KW-1185">Reference proteome</keyword>
<protein>
    <submittedName>
        <fullName evidence="13">Type II secretion system protein GspL</fullName>
    </submittedName>
</protein>